<dbReference type="PANTHER" id="PTHR33908:SF11">
    <property type="entry name" value="MEMBRANE PROTEIN"/>
    <property type="match status" value="1"/>
</dbReference>
<sequence>MNESTNINKLGNYSFILGIALILFLAFMLFFTSVLLLCGIPITGISLWLSLALGLLSMWGMTRSFFPARTVAAFLSTLAGLALVLGISLYVSAHTYDLSWDGQTYHQEAIILLKDGWNPVYEQLEAPTDAELAKLQGRELLTVFELWINHYSKGPWLLDSLLYKVTDQIEVSKIFNFILLFASFFLSAAAMLTAFPAKPKRAVILSLLLACNPVVVTQLITFYIDGQLASLILCICALGYLLYKRYHPWTLAGLCSALILLGEVKFTALVYAVLLGCGLLLLFFLYDSEGRWKSLLAAFTASLLICVALVGYNPYVTNTLTKGHPFYPLAGENAVDIMKTNSPYDFLDKNRFEKFFVSLFATTANVGNDGESQLKWPFSVTPYEITAFISPDVRVAGFGPMFGGAVLLGCLVIFGLLLQKRRAYRPVFLVMAILLFTVLINPESWWARYVPQLWIIPVLIAVMGLESGKAWIQNGSRLLLCALIANAFLVGFGHFIGQSYSHLLLKQQLQAMKQSTQPVLVDFRHFNANRVRLQEEGIPFVETKIDEKQAKGLSSSRTLYIIP</sequence>
<evidence type="ECO:0000313" key="9">
    <source>
        <dbReference type="EMBL" id="EMT52564.1"/>
    </source>
</evidence>
<keyword evidence="4" id="KW-0808">Transferase</keyword>
<feature type="transmembrane region" description="Helical" evidence="8">
    <location>
        <begin position="12"/>
        <end position="34"/>
    </location>
</feature>
<dbReference type="Proteomes" id="UP000012081">
    <property type="component" value="Unassembled WGS sequence"/>
</dbReference>
<feature type="transmembrane region" description="Helical" evidence="8">
    <location>
        <begin position="423"/>
        <end position="440"/>
    </location>
</feature>
<keyword evidence="7 8" id="KW-0472">Membrane</keyword>
<dbReference type="RefSeq" id="WP_003388705.1">
    <property type="nucleotide sequence ID" value="NZ_APBN01000004.1"/>
</dbReference>
<feature type="transmembrane region" description="Helical" evidence="8">
    <location>
        <begin position="226"/>
        <end position="243"/>
    </location>
</feature>
<accession>M8D8H1</accession>
<dbReference type="GO" id="GO:0016763">
    <property type="term" value="F:pentosyltransferase activity"/>
    <property type="evidence" value="ECO:0007669"/>
    <property type="project" value="TreeGrafter"/>
</dbReference>
<keyword evidence="6 8" id="KW-1133">Transmembrane helix</keyword>
<dbReference type="PANTHER" id="PTHR33908">
    <property type="entry name" value="MANNOSYLTRANSFERASE YKCB-RELATED"/>
    <property type="match status" value="1"/>
</dbReference>
<comment type="subcellular location">
    <subcellularLocation>
        <location evidence="1">Cell membrane</location>
        <topology evidence="1">Multi-pass membrane protein</topology>
    </subcellularLocation>
</comment>
<gene>
    <name evidence="9" type="ORF">I532_12944</name>
</gene>
<feature type="transmembrane region" description="Helical" evidence="8">
    <location>
        <begin position="174"/>
        <end position="195"/>
    </location>
</feature>
<feature type="transmembrane region" description="Helical" evidence="8">
    <location>
        <begin position="398"/>
        <end position="418"/>
    </location>
</feature>
<feature type="transmembrane region" description="Helical" evidence="8">
    <location>
        <begin position="295"/>
        <end position="315"/>
    </location>
</feature>
<evidence type="ECO:0008006" key="11">
    <source>
        <dbReference type="Google" id="ProtNLM"/>
    </source>
</evidence>
<evidence type="ECO:0000256" key="8">
    <source>
        <dbReference type="SAM" id="Phobius"/>
    </source>
</evidence>
<dbReference type="AlphaFoldDB" id="M8D8H1"/>
<evidence type="ECO:0000313" key="10">
    <source>
        <dbReference type="Proteomes" id="UP000012081"/>
    </source>
</evidence>
<evidence type="ECO:0000256" key="5">
    <source>
        <dbReference type="ARBA" id="ARBA00022692"/>
    </source>
</evidence>
<protein>
    <recommendedName>
        <fullName evidence="11">Glycosyltransferase RgtA/B/C/D-like domain-containing protein</fullName>
    </recommendedName>
</protein>
<evidence type="ECO:0000256" key="1">
    <source>
        <dbReference type="ARBA" id="ARBA00004651"/>
    </source>
</evidence>
<dbReference type="STRING" id="1300222.I532_12944"/>
<feature type="transmembrane region" description="Helical" evidence="8">
    <location>
        <begin position="477"/>
        <end position="497"/>
    </location>
</feature>
<keyword evidence="3" id="KW-0328">Glycosyltransferase</keyword>
<evidence type="ECO:0000256" key="3">
    <source>
        <dbReference type="ARBA" id="ARBA00022676"/>
    </source>
</evidence>
<dbReference type="GO" id="GO:0005886">
    <property type="term" value="C:plasma membrane"/>
    <property type="evidence" value="ECO:0007669"/>
    <property type="project" value="UniProtKB-SubCell"/>
</dbReference>
<dbReference type="EMBL" id="APBN01000004">
    <property type="protein sequence ID" value="EMT52564.1"/>
    <property type="molecule type" value="Genomic_DNA"/>
</dbReference>
<keyword evidence="5 8" id="KW-0812">Transmembrane</keyword>
<evidence type="ECO:0000256" key="6">
    <source>
        <dbReference type="ARBA" id="ARBA00022989"/>
    </source>
</evidence>
<name>M8D8H1_9BACL</name>
<dbReference type="OrthoDB" id="5323771at2"/>
<evidence type="ECO:0000256" key="4">
    <source>
        <dbReference type="ARBA" id="ARBA00022679"/>
    </source>
</evidence>
<feature type="transmembrane region" description="Helical" evidence="8">
    <location>
        <begin position="446"/>
        <end position="465"/>
    </location>
</feature>
<keyword evidence="2" id="KW-1003">Cell membrane</keyword>
<feature type="transmembrane region" description="Helical" evidence="8">
    <location>
        <begin position="202"/>
        <end position="220"/>
    </location>
</feature>
<feature type="transmembrane region" description="Helical" evidence="8">
    <location>
        <begin position="270"/>
        <end position="288"/>
    </location>
</feature>
<evidence type="ECO:0000256" key="2">
    <source>
        <dbReference type="ARBA" id="ARBA00022475"/>
    </source>
</evidence>
<comment type="caution">
    <text evidence="9">The sequence shown here is derived from an EMBL/GenBank/DDBJ whole genome shotgun (WGS) entry which is preliminary data.</text>
</comment>
<reference evidence="9 10" key="1">
    <citation type="submission" date="2013-03" db="EMBL/GenBank/DDBJ databases">
        <title>Assembly of a new bacterial strain Brevibacillus borstelensis AK1.</title>
        <authorList>
            <person name="Rajan I."/>
            <person name="PoliReddy D."/>
            <person name="Sugumar T."/>
            <person name="Rathinam K."/>
            <person name="Alqarawi S."/>
            <person name="Khalil A.B."/>
            <person name="Sivakumar N."/>
        </authorList>
    </citation>
    <scope>NUCLEOTIDE SEQUENCE [LARGE SCALE GENOMIC DNA]</scope>
    <source>
        <strain evidence="9 10">AK1</strain>
    </source>
</reference>
<dbReference type="InterPro" id="IPR050297">
    <property type="entry name" value="LipidA_mod_glycosyltrf_83"/>
</dbReference>
<feature type="transmembrane region" description="Helical" evidence="8">
    <location>
        <begin position="40"/>
        <end position="59"/>
    </location>
</feature>
<organism evidence="9 10">
    <name type="scientific">Brevibacillus borstelensis AK1</name>
    <dbReference type="NCBI Taxonomy" id="1300222"/>
    <lineage>
        <taxon>Bacteria</taxon>
        <taxon>Bacillati</taxon>
        <taxon>Bacillota</taxon>
        <taxon>Bacilli</taxon>
        <taxon>Bacillales</taxon>
        <taxon>Paenibacillaceae</taxon>
        <taxon>Brevibacillus</taxon>
    </lineage>
</organism>
<dbReference type="PATRIC" id="fig|1300222.3.peg.2706"/>
<evidence type="ECO:0000256" key="7">
    <source>
        <dbReference type="ARBA" id="ARBA00023136"/>
    </source>
</evidence>
<feature type="transmembrane region" description="Helical" evidence="8">
    <location>
        <begin position="71"/>
        <end position="91"/>
    </location>
</feature>
<dbReference type="GO" id="GO:0009103">
    <property type="term" value="P:lipopolysaccharide biosynthetic process"/>
    <property type="evidence" value="ECO:0007669"/>
    <property type="project" value="UniProtKB-ARBA"/>
</dbReference>
<proteinExistence type="predicted"/>
<keyword evidence="10" id="KW-1185">Reference proteome</keyword>